<evidence type="ECO:0000256" key="7">
    <source>
        <dbReference type="ARBA" id="ARBA00034307"/>
    </source>
</evidence>
<dbReference type="SUPFAM" id="SSF47203">
    <property type="entry name" value="Acyl-CoA dehydrogenase C-terminal domain-like"/>
    <property type="match status" value="1"/>
</dbReference>
<dbReference type="InterPro" id="IPR023922">
    <property type="entry name" value="S04_starv_induced_SfnB"/>
</dbReference>
<evidence type="ECO:0000259" key="15">
    <source>
        <dbReference type="Pfam" id="PF02771"/>
    </source>
</evidence>
<dbReference type="OrthoDB" id="8531197at2"/>
<accession>D7DP37</accession>
<dbReference type="Pfam" id="PF08028">
    <property type="entry name" value="Acyl-CoA_dh_2"/>
    <property type="match status" value="1"/>
</dbReference>
<evidence type="ECO:0000256" key="8">
    <source>
        <dbReference type="ARBA" id="ARBA00034317"/>
    </source>
</evidence>
<dbReference type="GO" id="GO:0050660">
    <property type="term" value="F:flavin adenine dinucleotide binding"/>
    <property type="evidence" value="ECO:0007669"/>
    <property type="project" value="InterPro"/>
</dbReference>
<evidence type="ECO:0000256" key="3">
    <source>
        <dbReference type="ARBA" id="ARBA00022643"/>
    </source>
</evidence>
<dbReference type="InterPro" id="IPR006091">
    <property type="entry name" value="Acyl-CoA_Oxase/DH_mid-dom"/>
</dbReference>
<gene>
    <name evidence="17" type="ordered locus">M301_2714</name>
</gene>
<keyword evidence="6" id="KW-0503">Monooxygenase</keyword>
<dbReference type="EC" id="1.14.14.21" evidence="9"/>
<dbReference type="CDD" id="cd01163">
    <property type="entry name" value="DszC"/>
    <property type="match status" value="1"/>
</dbReference>
<dbReference type="Pfam" id="PF02771">
    <property type="entry name" value="Acyl-CoA_dh_N"/>
    <property type="match status" value="1"/>
</dbReference>
<dbReference type="EMBL" id="CP002056">
    <property type="protein sequence ID" value="ADI31068.1"/>
    <property type="molecule type" value="Genomic_DNA"/>
</dbReference>
<dbReference type="NCBIfam" id="TIGR04022">
    <property type="entry name" value="sulfur_SfnB"/>
    <property type="match status" value="1"/>
</dbReference>
<evidence type="ECO:0000313" key="18">
    <source>
        <dbReference type="Proteomes" id="UP000000383"/>
    </source>
</evidence>
<dbReference type="InterPro" id="IPR009100">
    <property type="entry name" value="AcylCoA_DH/oxidase_NM_dom_sf"/>
</dbReference>
<evidence type="ECO:0000313" key="17">
    <source>
        <dbReference type="EMBL" id="ADI31068.1"/>
    </source>
</evidence>
<feature type="domain" description="Acyl-CoA dehydrogenase/oxidase N-terminal" evidence="15">
    <location>
        <begin position="35"/>
        <end position="126"/>
    </location>
</feature>
<evidence type="ECO:0000256" key="13">
    <source>
        <dbReference type="ARBA" id="ARBA00049456"/>
    </source>
</evidence>
<evidence type="ECO:0000259" key="14">
    <source>
        <dbReference type="Pfam" id="PF02770"/>
    </source>
</evidence>
<dbReference type="InterPro" id="IPR013107">
    <property type="entry name" value="Acyl-CoA_DH_C"/>
</dbReference>
<comment type="catalytic activity">
    <reaction evidence="11">
        <text>dibenzothiophene + FMNH2 + O2 = dibenzothiophene 5-oxide + FMN + H2O + H(+)</text>
        <dbReference type="Rhea" id="RHEA:49076"/>
        <dbReference type="ChEBI" id="CHEBI:15377"/>
        <dbReference type="ChEBI" id="CHEBI:15378"/>
        <dbReference type="ChEBI" id="CHEBI:15379"/>
        <dbReference type="ChEBI" id="CHEBI:23681"/>
        <dbReference type="ChEBI" id="CHEBI:23683"/>
        <dbReference type="ChEBI" id="CHEBI:57618"/>
        <dbReference type="ChEBI" id="CHEBI:58210"/>
    </reaction>
</comment>
<dbReference type="SUPFAM" id="SSF56645">
    <property type="entry name" value="Acyl-CoA dehydrogenase NM domain-like"/>
    <property type="match status" value="1"/>
</dbReference>
<dbReference type="InterPro" id="IPR013786">
    <property type="entry name" value="AcylCoA_DH/ox_N"/>
</dbReference>
<dbReference type="Proteomes" id="UP000000383">
    <property type="component" value="Chromosome"/>
</dbReference>
<evidence type="ECO:0000256" key="6">
    <source>
        <dbReference type="ARBA" id="ARBA00023033"/>
    </source>
</evidence>
<reference evidence="18" key="1">
    <citation type="submission" date="2010-05" db="EMBL/GenBank/DDBJ databases">
        <title>Complete sequence of Methylotenera sp. 301.</title>
        <authorList>
            <person name="Lucas S."/>
            <person name="Copeland A."/>
            <person name="Lapidus A."/>
            <person name="Cheng J.-F."/>
            <person name="Bruce D."/>
            <person name="Goodwin L."/>
            <person name="Pitluck S."/>
            <person name="Clum A."/>
            <person name="Land M."/>
            <person name="Hauser L."/>
            <person name="Kyrpides N."/>
            <person name="Ivanova N."/>
            <person name="Chistoservova L."/>
            <person name="Kalyuzhnaya M."/>
            <person name="Woyke T."/>
        </authorList>
    </citation>
    <scope>NUCLEOTIDE SEQUENCE [LARGE SCALE GENOMIC DNA]</scope>
    <source>
        <strain evidence="18">301</strain>
    </source>
</reference>
<evidence type="ECO:0000256" key="2">
    <source>
        <dbReference type="ARBA" id="ARBA00022630"/>
    </source>
</evidence>
<dbReference type="HOGENOM" id="CLU_018204_10_0_4"/>
<evidence type="ECO:0000256" key="5">
    <source>
        <dbReference type="ARBA" id="ARBA00023002"/>
    </source>
</evidence>
<feature type="domain" description="Acyl-CoA oxidase/dehydrogenase middle" evidence="14">
    <location>
        <begin position="147"/>
        <end position="225"/>
    </location>
</feature>
<feature type="domain" description="Acyl-CoA dehydrogenase C-terminal" evidence="16">
    <location>
        <begin position="252"/>
        <end position="385"/>
    </location>
</feature>
<evidence type="ECO:0000256" key="1">
    <source>
        <dbReference type="ARBA" id="ARBA00004496"/>
    </source>
</evidence>
<dbReference type="RefSeq" id="WP_013149373.1">
    <property type="nucleotide sequence ID" value="NC_014207.1"/>
</dbReference>
<keyword evidence="4" id="KW-0547">Nucleotide-binding</keyword>
<dbReference type="InterPro" id="IPR036250">
    <property type="entry name" value="AcylCo_DH-like_C"/>
</dbReference>
<comment type="similarity">
    <text evidence="8">Belongs to the DszC flavin monooxygenase family.</text>
</comment>
<keyword evidence="2" id="KW-0285">Flavoprotein</keyword>
<dbReference type="eggNOG" id="COG1960">
    <property type="taxonomic scope" value="Bacteria"/>
</dbReference>
<keyword evidence="3" id="KW-0288">FMN</keyword>
<dbReference type="GO" id="GO:0006552">
    <property type="term" value="P:L-leucine catabolic process"/>
    <property type="evidence" value="ECO:0007669"/>
    <property type="project" value="TreeGrafter"/>
</dbReference>
<comment type="catalytic activity">
    <reaction evidence="13">
        <text>dibenzothiophene + 2 FMNH2 + 2 O2 = dibenzothiophene 5,5-dioxide + 2 FMN + 2 H2O + 2 H(+)</text>
        <dbReference type="Rhea" id="RHEA:49072"/>
        <dbReference type="ChEBI" id="CHEBI:15377"/>
        <dbReference type="ChEBI" id="CHEBI:15378"/>
        <dbReference type="ChEBI" id="CHEBI:15379"/>
        <dbReference type="ChEBI" id="CHEBI:23681"/>
        <dbReference type="ChEBI" id="CHEBI:57618"/>
        <dbReference type="ChEBI" id="CHEBI:58210"/>
        <dbReference type="ChEBI" id="CHEBI:90356"/>
        <dbReference type="EC" id="1.14.14.21"/>
    </reaction>
</comment>
<evidence type="ECO:0000256" key="11">
    <source>
        <dbReference type="ARBA" id="ARBA00047859"/>
    </source>
</evidence>
<evidence type="ECO:0000259" key="16">
    <source>
        <dbReference type="Pfam" id="PF08028"/>
    </source>
</evidence>
<keyword evidence="18" id="KW-1185">Reference proteome</keyword>
<dbReference type="GO" id="GO:0005737">
    <property type="term" value="C:cytoplasm"/>
    <property type="evidence" value="ECO:0007669"/>
    <property type="project" value="UniProtKB-SubCell"/>
</dbReference>
<reference evidence="17 18" key="2">
    <citation type="journal article" date="2011" name="J. Bacteriol.">
        <title>Genomes of three methylotrophs from a single niche uncover genetic and metabolic divergence of Methylophilaceae.</title>
        <authorList>
            <person name="Lapidus A."/>
            <person name="Clum A."/>
            <person name="Labutti K."/>
            <person name="Kaluzhnaya M.G."/>
            <person name="Lim S."/>
            <person name="Beck D.A."/>
            <person name="Glavina Del Rio T."/>
            <person name="Nolan M."/>
            <person name="Mavromatis K."/>
            <person name="Huntemann M."/>
            <person name="Lucas S."/>
            <person name="Lidstrom M.E."/>
            <person name="Ivanova N."/>
            <person name="Chistoserdova L."/>
        </authorList>
    </citation>
    <scope>NUCLEOTIDE SEQUENCE [LARGE SCALE GENOMIC DNA]</scope>
    <source>
        <strain evidence="17 18">301</strain>
    </source>
</reference>
<comment type="subcellular location">
    <subcellularLocation>
        <location evidence="1">Cytoplasm</location>
    </subcellularLocation>
</comment>
<dbReference type="GO" id="GO:0004497">
    <property type="term" value="F:monooxygenase activity"/>
    <property type="evidence" value="ECO:0007669"/>
    <property type="project" value="UniProtKB-KW"/>
</dbReference>
<proteinExistence type="inferred from homology"/>
<dbReference type="GO" id="GO:0008470">
    <property type="term" value="F:3-methylbutanoyl-CoA dehydrogenase activity"/>
    <property type="evidence" value="ECO:0007669"/>
    <property type="project" value="TreeGrafter"/>
</dbReference>
<dbReference type="InterPro" id="IPR037069">
    <property type="entry name" value="AcylCoA_DH/ox_N_sf"/>
</dbReference>
<evidence type="ECO:0000256" key="10">
    <source>
        <dbReference type="ARBA" id="ARBA00034345"/>
    </source>
</evidence>
<dbReference type="Gene3D" id="1.20.140.10">
    <property type="entry name" value="Butyryl-CoA Dehydrogenase, subunit A, domain 3"/>
    <property type="match status" value="1"/>
</dbReference>
<sequence length="410" mass="45260">MSTSALRKDASLHSIHRPLAHIIKSDEEAISIAKALAPAIAKEAAKRDSERQLPYKELDLFSQSGLWGITVPKEYGGAFVSNATLAEVIAIIAEADPCIGQVPQNHLYMVEGLRLDGTEEQKKFFFDLVLQGVRFGNAFSEIGTKSVSDVQTRLTPSEGGYLLNGKKFYSSGALLADWVPVVAKDENDNTVVAFVKKGSEGLTIIDDWSSFGQRTTASGTTILENIFVPKNYVLPHHLAFDRPTTMGPIAQIIQAAVDTGIARAALRDTIDFVRKYTRPWIDTELEHGYEDPLTIREIGDIQIKVHATDALLKRSGEFIDAAQKNPNEDTVAAASIAVAEAKVFSTETALLAGSKLFELAGTRSTLGQYNLDRHWRNARTHTLHDPVRWKYFAVGNYYLNGEKPPRHPWI</sequence>
<dbReference type="Gene3D" id="1.10.540.10">
    <property type="entry name" value="Acyl-CoA dehydrogenase/oxidase, N-terminal domain"/>
    <property type="match status" value="1"/>
</dbReference>
<dbReference type="AlphaFoldDB" id="D7DP37"/>
<dbReference type="PIRSF" id="PIRSF016578">
    <property type="entry name" value="HsaA"/>
    <property type="match status" value="1"/>
</dbReference>
<keyword evidence="5" id="KW-0560">Oxidoreductase</keyword>
<dbReference type="Gene3D" id="2.40.110.10">
    <property type="entry name" value="Butyryl-CoA Dehydrogenase, subunit A, domain 2"/>
    <property type="match status" value="1"/>
</dbReference>
<protein>
    <recommendedName>
        <fullName evidence="10">Dibenzothiophene monooxygenase</fullName>
        <ecNumber evidence="9">1.14.14.21</ecNumber>
    </recommendedName>
</protein>
<evidence type="ECO:0000256" key="12">
    <source>
        <dbReference type="ARBA" id="ARBA00048445"/>
    </source>
</evidence>
<organism evidence="17 18">
    <name type="scientific">Methylotenera versatilis (strain 301)</name>
    <dbReference type="NCBI Taxonomy" id="666681"/>
    <lineage>
        <taxon>Bacteria</taxon>
        <taxon>Pseudomonadati</taxon>
        <taxon>Pseudomonadota</taxon>
        <taxon>Betaproteobacteria</taxon>
        <taxon>Nitrosomonadales</taxon>
        <taxon>Methylophilaceae</taxon>
        <taxon>Methylotenera</taxon>
    </lineage>
</organism>
<dbReference type="STRING" id="666681.M301_2714"/>
<name>D7DP37_METV0</name>
<comment type="pathway">
    <text evidence="7">Sulfur metabolism; dibenzothiophene degradation.</text>
</comment>
<dbReference type="PANTHER" id="PTHR43884">
    <property type="entry name" value="ACYL-COA DEHYDROGENASE"/>
    <property type="match status" value="1"/>
</dbReference>
<dbReference type="Pfam" id="PF02770">
    <property type="entry name" value="Acyl-CoA_dh_M"/>
    <property type="match status" value="1"/>
</dbReference>
<evidence type="ECO:0000256" key="9">
    <source>
        <dbReference type="ARBA" id="ARBA00034328"/>
    </source>
</evidence>
<evidence type="ECO:0000256" key="4">
    <source>
        <dbReference type="ARBA" id="ARBA00022741"/>
    </source>
</evidence>
<dbReference type="PANTHER" id="PTHR43884:SF12">
    <property type="entry name" value="ISOVALERYL-COA DEHYDROGENASE, MITOCHONDRIAL-RELATED"/>
    <property type="match status" value="1"/>
</dbReference>
<comment type="catalytic activity">
    <reaction evidence="12">
        <text>dibenzothiophene 5-oxide + FMNH2 + O2 = dibenzothiophene 5,5-dioxide + FMN + H2O + H(+)</text>
        <dbReference type="Rhea" id="RHEA:49080"/>
        <dbReference type="ChEBI" id="CHEBI:15377"/>
        <dbReference type="ChEBI" id="CHEBI:15378"/>
        <dbReference type="ChEBI" id="CHEBI:15379"/>
        <dbReference type="ChEBI" id="CHEBI:23683"/>
        <dbReference type="ChEBI" id="CHEBI:57618"/>
        <dbReference type="ChEBI" id="CHEBI:58210"/>
        <dbReference type="ChEBI" id="CHEBI:90356"/>
    </reaction>
</comment>
<dbReference type="KEGG" id="meh:M301_2714"/>
<dbReference type="InterPro" id="IPR046373">
    <property type="entry name" value="Acyl-CoA_Oxase/DH_mid-dom_sf"/>
</dbReference>